<name>A0A9P1MCF2_9PEZI</name>
<comment type="caution">
    <text evidence="2">The sequence shown here is derived from an EMBL/GenBank/DDBJ whole genome shotgun (WGS) entry which is preliminary data.</text>
</comment>
<organism evidence="2 3">
    <name type="scientific">Parascedosporium putredinis</name>
    <dbReference type="NCBI Taxonomy" id="1442378"/>
    <lineage>
        <taxon>Eukaryota</taxon>
        <taxon>Fungi</taxon>
        <taxon>Dikarya</taxon>
        <taxon>Ascomycota</taxon>
        <taxon>Pezizomycotina</taxon>
        <taxon>Sordariomycetes</taxon>
        <taxon>Hypocreomycetidae</taxon>
        <taxon>Microascales</taxon>
        <taxon>Microascaceae</taxon>
        <taxon>Parascedosporium</taxon>
    </lineage>
</organism>
<dbReference type="AlphaFoldDB" id="A0A9P1MCF2"/>
<evidence type="ECO:0000313" key="3">
    <source>
        <dbReference type="Proteomes" id="UP000838763"/>
    </source>
</evidence>
<dbReference type="EMBL" id="CALLCH030000012">
    <property type="protein sequence ID" value="CAI4215668.1"/>
    <property type="molecule type" value="Genomic_DNA"/>
</dbReference>
<reference evidence="2" key="1">
    <citation type="submission" date="2022-11" db="EMBL/GenBank/DDBJ databases">
        <authorList>
            <person name="Scott C."/>
            <person name="Bruce N."/>
        </authorList>
    </citation>
    <scope>NUCLEOTIDE SEQUENCE</scope>
</reference>
<proteinExistence type="predicted"/>
<keyword evidence="3" id="KW-1185">Reference proteome</keyword>
<feature type="region of interest" description="Disordered" evidence="1">
    <location>
        <begin position="1"/>
        <end position="23"/>
    </location>
</feature>
<protein>
    <submittedName>
        <fullName evidence="2">Uncharacterized protein</fullName>
    </submittedName>
</protein>
<dbReference type="Proteomes" id="UP000838763">
    <property type="component" value="Unassembled WGS sequence"/>
</dbReference>
<evidence type="ECO:0000256" key="1">
    <source>
        <dbReference type="SAM" id="MobiDB-lite"/>
    </source>
</evidence>
<feature type="compositionally biased region" description="Low complexity" evidence="1">
    <location>
        <begin position="10"/>
        <end position="20"/>
    </location>
</feature>
<sequence>MSNTDSMARSSSTVPSSHRSGLNTDEHDRREIVFYGRDILESIRIGWKAAKCLAVGDVGDGIEGEELDFASKVERLGVSRRREIAAPYEVDESQNVAVNLVLEGVHIPTGILGSSDMAQTIPCSQDERDLEQSDYRC</sequence>
<evidence type="ECO:0000313" key="2">
    <source>
        <dbReference type="EMBL" id="CAI4215668.1"/>
    </source>
</evidence>
<accession>A0A9P1MCF2</accession>
<gene>
    <name evidence="2" type="ORF">PPNO1_LOCUS5375</name>
</gene>